<evidence type="ECO:0000313" key="3">
    <source>
        <dbReference type="WBParaSite" id="BPAG_0000800401-mRNA-1"/>
    </source>
</evidence>
<dbReference type="Proteomes" id="UP000278627">
    <property type="component" value="Unassembled WGS sequence"/>
</dbReference>
<evidence type="ECO:0000313" key="1">
    <source>
        <dbReference type="EMBL" id="VDN89152.1"/>
    </source>
</evidence>
<name>A0A0N4TIE9_BRUPA</name>
<accession>A0A0N4TIE9</accession>
<reference evidence="3" key="1">
    <citation type="submission" date="2017-02" db="UniProtKB">
        <authorList>
            <consortium name="WormBaseParasite"/>
        </authorList>
    </citation>
    <scope>IDENTIFICATION</scope>
</reference>
<sequence length="65" mass="7439">MADTSKSCHTELSIVYVRSRANTDLICTLLFNKLRLLRVHILCLEEWMKLLPCAVDFSVVVTIKS</sequence>
<dbReference type="WBParaSite" id="BPAG_0000800401-mRNA-1">
    <property type="protein sequence ID" value="BPAG_0000800401-mRNA-1"/>
    <property type="gene ID" value="BPAG_0000800401"/>
</dbReference>
<proteinExistence type="predicted"/>
<reference evidence="1 2" key="2">
    <citation type="submission" date="2018-11" db="EMBL/GenBank/DDBJ databases">
        <authorList>
            <consortium name="Pathogen Informatics"/>
        </authorList>
    </citation>
    <scope>NUCLEOTIDE SEQUENCE [LARGE SCALE GENOMIC DNA]</scope>
</reference>
<dbReference type="AlphaFoldDB" id="A0A0N4TIE9"/>
<evidence type="ECO:0000313" key="2">
    <source>
        <dbReference type="Proteomes" id="UP000278627"/>
    </source>
</evidence>
<dbReference type="EMBL" id="UZAD01013129">
    <property type="protein sequence ID" value="VDN89152.1"/>
    <property type="molecule type" value="Genomic_DNA"/>
</dbReference>
<organism evidence="3">
    <name type="scientific">Brugia pahangi</name>
    <name type="common">Filarial nematode worm</name>
    <dbReference type="NCBI Taxonomy" id="6280"/>
    <lineage>
        <taxon>Eukaryota</taxon>
        <taxon>Metazoa</taxon>
        <taxon>Ecdysozoa</taxon>
        <taxon>Nematoda</taxon>
        <taxon>Chromadorea</taxon>
        <taxon>Rhabditida</taxon>
        <taxon>Spirurina</taxon>
        <taxon>Spiruromorpha</taxon>
        <taxon>Filarioidea</taxon>
        <taxon>Onchocercidae</taxon>
        <taxon>Brugia</taxon>
    </lineage>
</organism>
<gene>
    <name evidence="1" type="ORF">BPAG_LOCUS7966</name>
</gene>
<protein>
    <submittedName>
        <fullName evidence="3">Ovule protein</fullName>
    </submittedName>
</protein>
<keyword evidence="2" id="KW-1185">Reference proteome</keyword>